<dbReference type="InterPro" id="IPR020918">
    <property type="entry name" value="Peptide_chain-rel_aRF1"/>
</dbReference>
<dbReference type="GeneID" id="89230492"/>
<comment type="subunit">
    <text evidence="4 9">Heterodimer of two subunits, one of which binds GTP.</text>
</comment>
<dbReference type="RefSeq" id="WP_338102174.1">
    <property type="nucleotide sequence ID" value="NZ_CP131060.1"/>
</dbReference>
<evidence type="ECO:0000256" key="7">
    <source>
        <dbReference type="ARBA" id="ARBA00022917"/>
    </source>
</evidence>
<dbReference type="GO" id="GO:0016149">
    <property type="term" value="F:translation release factor activity, codon specific"/>
    <property type="evidence" value="ECO:0007669"/>
    <property type="project" value="UniProtKB-UniRule"/>
</dbReference>
<dbReference type="Gene3D" id="1.20.5.170">
    <property type="match status" value="1"/>
</dbReference>
<evidence type="ECO:0000259" key="10">
    <source>
        <dbReference type="SMART" id="SM01194"/>
    </source>
</evidence>
<dbReference type="EMBL" id="CP131060">
    <property type="protein sequence ID" value="WNY25828.1"/>
    <property type="molecule type" value="Genomic_DNA"/>
</dbReference>
<comment type="similarity">
    <text evidence="3 9">Belongs to the eukaryotic release factor 1 family.</text>
</comment>
<dbReference type="InterPro" id="IPR004403">
    <property type="entry name" value="Peptide_chain-rel_eRF1/aRF1"/>
</dbReference>
<dbReference type="Proteomes" id="UP001303587">
    <property type="component" value="Chromosome"/>
</dbReference>
<dbReference type="FunFam" id="3.30.960.10:FF:000003">
    <property type="entry name" value="Peptide chain release factor subunit 1"/>
    <property type="match status" value="1"/>
</dbReference>
<dbReference type="HAMAP" id="MF_00424">
    <property type="entry name" value="Rel_fact_arch_1"/>
    <property type="match status" value="1"/>
</dbReference>
<dbReference type="InterPro" id="IPR024049">
    <property type="entry name" value="eRF1_1_sf"/>
</dbReference>
<evidence type="ECO:0000256" key="2">
    <source>
        <dbReference type="ARBA" id="ARBA00004496"/>
    </source>
</evidence>
<dbReference type="FunFam" id="3.30.420.60:FF:000003">
    <property type="entry name" value="Peptide chain release factor subunit 1"/>
    <property type="match status" value="1"/>
</dbReference>
<dbReference type="SUPFAM" id="SSF53137">
    <property type="entry name" value="Translational machinery components"/>
    <property type="match status" value="1"/>
</dbReference>
<dbReference type="GO" id="GO:0005737">
    <property type="term" value="C:cytoplasm"/>
    <property type="evidence" value="ECO:0007669"/>
    <property type="project" value="UniProtKB-SubCell"/>
</dbReference>
<dbReference type="SUPFAM" id="SSF55315">
    <property type="entry name" value="L30e-like"/>
    <property type="match status" value="1"/>
</dbReference>
<name>A0AA96V442_9EURY</name>
<feature type="domain" description="eRF1/Pelota-like N-terminal" evidence="10">
    <location>
        <begin position="1"/>
        <end position="136"/>
    </location>
</feature>
<evidence type="ECO:0000256" key="8">
    <source>
        <dbReference type="ARBA" id="ARBA00031168"/>
    </source>
</evidence>
<dbReference type="Gene3D" id="3.30.960.10">
    <property type="entry name" value="eRF1 domain 1"/>
    <property type="match status" value="1"/>
</dbReference>
<accession>A0AA96V442</accession>
<evidence type="ECO:0000313" key="11">
    <source>
        <dbReference type="EMBL" id="WNY25828.1"/>
    </source>
</evidence>
<dbReference type="Gene3D" id="3.30.1330.30">
    <property type="match status" value="1"/>
</dbReference>
<keyword evidence="6 9" id="KW-0963">Cytoplasm</keyword>
<sequence>MAETSAHDKYEFKKTLEILRDKHGRSTELVSLYIPPDKQISDVAADLREEHSQAANIKSKLTKTNVQGAIDSLLSRLRYLDKVPENGIVYFTGAVDIGANKTSMESYVIHPPEPIVTYKYHCNSEFYLEPLEEMLKEKGTFGLLVLDRREATVGLLTGKKIDSYRRLTSTVPGKQRKGGQSAQRFQSLRLIAIHEFYKRIGDAASEVFLAVEPKHFKGILIGGPSPTKEEFQDGEFFHHELMKKVLGLFDIAYTDESGLYELVNAAGEKLADLELMEQKNIMKGFFKELIAESGRASYGEKSVRSNLEINAVETLILSEDLRAEIMSSVCQSCGEYNNKTRMWRPGEHVPDMGTCKKCGAVLENIEIKDVVDELSELADKSNAKVYFISTDFEEGNQLMSAFGGVVAVLRYNTGQ</sequence>
<evidence type="ECO:0000256" key="1">
    <source>
        <dbReference type="ARBA" id="ARBA00002832"/>
    </source>
</evidence>
<dbReference type="InterPro" id="IPR029064">
    <property type="entry name" value="Ribosomal_eL30-like_sf"/>
</dbReference>
<dbReference type="AlphaFoldDB" id="A0AA96V442"/>
<evidence type="ECO:0000256" key="5">
    <source>
        <dbReference type="ARBA" id="ARBA00019723"/>
    </source>
</evidence>
<protein>
    <recommendedName>
        <fullName evidence="5 9">Peptide chain release factor subunit 1</fullName>
    </recommendedName>
    <alternativeName>
        <fullName evidence="8 9">Translation termination factor aRF1</fullName>
    </alternativeName>
</protein>
<dbReference type="SUPFAM" id="SSF55481">
    <property type="entry name" value="N-terminal domain of eukaryotic peptide chain release factor subunit 1, ERF1"/>
    <property type="match status" value="1"/>
</dbReference>
<dbReference type="Pfam" id="PF03465">
    <property type="entry name" value="eRF1_3"/>
    <property type="match status" value="1"/>
</dbReference>
<evidence type="ECO:0000256" key="9">
    <source>
        <dbReference type="HAMAP-Rule" id="MF_00424"/>
    </source>
</evidence>
<dbReference type="InterPro" id="IPR005140">
    <property type="entry name" value="eRF1_Pelota-like_N"/>
</dbReference>
<dbReference type="NCBIfam" id="TIGR03676">
    <property type="entry name" value="aRF1_eRF1"/>
    <property type="match status" value="1"/>
</dbReference>
<keyword evidence="12" id="KW-1185">Reference proteome</keyword>
<evidence type="ECO:0000313" key="12">
    <source>
        <dbReference type="Proteomes" id="UP001303587"/>
    </source>
</evidence>
<dbReference type="Pfam" id="PF03463">
    <property type="entry name" value="eRF1_1"/>
    <property type="match status" value="1"/>
</dbReference>
<dbReference type="InterPro" id="IPR005142">
    <property type="entry name" value="eRF1_3"/>
</dbReference>
<comment type="subcellular location">
    <subcellularLocation>
        <location evidence="2 9">Cytoplasm</location>
    </subcellularLocation>
</comment>
<dbReference type="PANTHER" id="PTHR10113">
    <property type="entry name" value="PEPTIDE CHAIN RELEASE FACTOR SUBUNIT 1"/>
    <property type="match status" value="1"/>
</dbReference>
<gene>
    <name evidence="9" type="primary">prf1</name>
    <name evidence="11" type="ORF">MsAc7_13920</name>
</gene>
<organism evidence="11 12">
    <name type="scientific">Methanolapillus millepedarum</name>
    <dbReference type="NCBI Taxonomy" id="3028296"/>
    <lineage>
        <taxon>Archaea</taxon>
        <taxon>Methanobacteriati</taxon>
        <taxon>Methanobacteriota</taxon>
        <taxon>Stenosarchaea group</taxon>
        <taxon>Methanomicrobia</taxon>
        <taxon>Methanosarcinales</taxon>
        <taxon>Methanosarcinaceae</taxon>
        <taxon>Methanolapillus</taxon>
    </lineage>
</organism>
<evidence type="ECO:0000256" key="6">
    <source>
        <dbReference type="ARBA" id="ARBA00022490"/>
    </source>
</evidence>
<dbReference type="SMART" id="SM01194">
    <property type="entry name" value="eRF1_1"/>
    <property type="match status" value="1"/>
</dbReference>
<dbReference type="InterPro" id="IPR005141">
    <property type="entry name" value="eRF1_2"/>
</dbReference>
<comment type="function">
    <text evidence="1 9">Directs the termination of nascent peptide synthesis (translation) in response to the termination codons UAA, UAG and UGA.</text>
</comment>
<dbReference type="Pfam" id="PF03464">
    <property type="entry name" value="eRF1_2"/>
    <property type="match status" value="1"/>
</dbReference>
<proteinExistence type="inferred from homology"/>
<evidence type="ECO:0000256" key="3">
    <source>
        <dbReference type="ARBA" id="ARBA00005326"/>
    </source>
</evidence>
<keyword evidence="7 9" id="KW-0648">Protein biosynthesis</keyword>
<reference evidence="11 12" key="1">
    <citation type="submission" date="2023-07" db="EMBL/GenBank/DDBJ databases">
        <title>Closed genoem sequence of Methanosarcinaceae archaeon Ac7.</title>
        <authorList>
            <person name="Poehlein A."/>
            <person name="Protasov E."/>
            <person name="Platt K."/>
            <person name="Reeh H."/>
            <person name="Daniel R."/>
            <person name="Brune A."/>
        </authorList>
    </citation>
    <scope>NUCLEOTIDE SEQUENCE [LARGE SCALE GENOMIC DNA]</scope>
    <source>
        <strain evidence="11 12">Ac7</strain>
    </source>
</reference>
<dbReference type="Gene3D" id="3.30.420.60">
    <property type="entry name" value="eRF1 domain 2"/>
    <property type="match status" value="1"/>
</dbReference>
<dbReference type="InterPro" id="IPR042226">
    <property type="entry name" value="eFR1_2_sf"/>
</dbReference>
<evidence type="ECO:0000256" key="4">
    <source>
        <dbReference type="ARBA" id="ARBA00011520"/>
    </source>
</evidence>